<name>A0AAD9UPP7_9APIC</name>
<dbReference type="Pfam" id="PF00609">
    <property type="entry name" value="DAGK_acc"/>
    <property type="match status" value="1"/>
</dbReference>
<feature type="chain" id="PRO_5042271689" description="Diacylglycerol kinase" evidence="7">
    <location>
        <begin position="16"/>
        <end position="676"/>
    </location>
</feature>
<dbReference type="PANTHER" id="PTHR11255">
    <property type="entry name" value="DIACYLGLYCEROL KINASE"/>
    <property type="match status" value="1"/>
</dbReference>
<dbReference type="Pfam" id="PF07787">
    <property type="entry name" value="TMEM43"/>
    <property type="match status" value="1"/>
</dbReference>
<proteinExistence type="inferred from homology"/>
<dbReference type="GO" id="GO:0004143">
    <property type="term" value="F:ATP-dependent diacylglycerol kinase activity"/>
    <property type="evidence" value="ECO:0007669"/>
    <property type="project" value="UniProtKB-EC"/>
</dbReference>
<gene>
    <name evidence="9" type="ORF">BdWA1_000014</name>
</gene>
<dbReference type="GO" id="GO:0007200">
    <property type="term" value="P:phospholipase C-activating G protein-coupled receptor signaling pathway"/>
    <property type="evidence" value="ECO:0007669"/>
    <property type="project" value="InterPro"/>
</dbReference>
<keyword evidence="10" id="KW-1185">Reference proteome</keyword>
<evidence type="ECO:0000256" key="1">
    <source>
        <dbReference type="ARBA" id="ARBA00009280"/>
    </source>
</evidence>
<reference evidence="9" key="1">
    <citation type="journal article" date="2023" name="Nat. Microbiol.">
        <title>Babesia duncani multi-omics identifies virulence factors and drug targets.</title>
        <authorList>
            <person name="Singh P."/>
            <person name="Lonardi S."/>
            <person name="Liang Q."/>
            <person name="Vydyam P."/>
            <person name="Khabirova E."/>
            <person name="Fang T."/>
            <person name="Gihaz S."/>
            <person name="Thekkiniath J."/>
            <person name="Munshi M."/>
            <person name="Abel S."/>
            <person name="Ciampossin L."/>
            <person name="Batugedara G."/>
            <person name="Gupta M."/>
            <person name="Lu X.M."/>
            <person name="Lenz T."/>
            <person name="Chakravarty S."/>
            <person name="Cornillot E."/>
            <person name="Hu Y."/>
            <person name="Ma W."/>
            <person name="Gonzalez L.M."/>
            <person name="Sanchez S."/>
            <person name="Estrada K."/>
            <person name="Sanchez-Flores A."/>
            <person name="Montero E."/>
            <person name="Harb O.S."/>
            <person name="Le Roch K.G."/>
            <person name="Mamoun C.B."/>
        </authorList>
    </citation>
    <scope>NUCLEOTIDE SEQUENCE</scope>
    <source>
        <strain evidence="9">WA1</strain>
    </source>
</reference>
<dbReference type="Gene3D" id="3.40.50.10330">
    <property type="entry name" value="Probable inorganic polyphosphate/atp-NAD kinase, domain 1"/>
    <property type="match status" value="1"/>
</dbReference>
<dbReference type="InterPro" id="IPR012430">
    <property type="entry name" value="TMEM43_fam"/>
</dbReference>
<dbReference type="InterPro" id="IPR017438">
    <property type="entry name" value="ATP-NAD_kinase_N"/>
</dbReference>
<dbReference type="AlphaFoldDB" id="A0AAD9UPP7"/>
<dbReference type="KEGG" id="bdw:94334312"/>
<dbReference type="PANTHER" id="PTHR11255:SF121">
    <property type="entry name" value="DIACYLGLYCEROL KINASE (ATP)"/>
    <property type="match status" value="1"/>
</dbReference>
<dbReference type="SMART" id="SM00046">
    <property type="entry name" value="DAGKc"/>
    <property type="match status" value="1"/>
</dbReference>
<evidence type="ECO:0000313" key="10">
    <source>
        <dbReference type="Proteomes" id="UP001214638"/>
    </source>
</evidence>
<feature type="domain" description="DAGKc" evidence="8">
    <location>
        <begin position="337"/>
        <end position="442"/>
    </location>
</feature>
<dbReference type="RefSeq" id="XP_067803862.1">
    <property type="nucleotide sequence ID" value="XM_067945071.1"/>
</dbReference>
<dbReference type="PROSITE" id="PS50146">
    <property type="entry name" value="DAGK"/>
    <property type="match status" value="1"/>
</dbReference>
<dbReference type="InterPro" id="IPR001206">
    <property type="entry name" value="Diacylglycerol_kinase_cat_dom"/>
</dbReference>
<comment type="catalytic activity">
    <reaction evidence="6">
        <text>a 1,2-diacyl-sn-glycerol + ATP = a 1,2-diacyl-sn-glycero-3-phosphate + ADP + H(+)</text>
        <dbReference type="Rhea" id="RHEA:10272"/>
        <dbReference type="ChEBI" id="CHEBI:15378"/>
        <dbReference type="ChEBI" id="CHEBI:17815"/>
        <dbReference type="ChEBI" id="CHEBI:30616"/>
        <dbReference type="ChEBI" id="CHEBI:58608"/>
        <dbReference type="ChEBI" id="CHEBI:456216"/>
        <dbReference type="EC" id="2.7.1.107"/>
    </reaction>
</comment>
<organism evidence="9 10">
    <name type="scientific">Babesia duncani</name>
    <dbReference type="NCBI Taxonomy" id="323732"/>
    <lineage>
        <taxon>Eukaryota</taxon>
        <taxon>Sar</taxon>
        <taxon>Alveolata</taxon>
        <taxon>Apicomplexa</taxon>
        <taxon>Aconoidasida</taxon>
        <taxon>Piroplasmida</taxon>
        <taxon>Babesiidae</taxon>
        <taxon>Babesia</taxon>
    </lineage>
</organism>
<dbReference type="InterPro" id="IPR037607">
    <property type="entry name" value="DGK"/>
</dbReference>
<feature type="signal peptide" evidence="7">
    <location>
        <begin position="1"/>
        <end position="15"/>
    </location>
</feature>
<evidence type="ECO:0000256" key="6">
    <source>
        <dbReference type="RuleBase" id="RU361128"/>
    </source>
</evidence>
<dbReference type="InterPro" id="IPR000756">
    <property type="entry name" value="Diacylglycerol_kin_accessory"/>
</dbReference>
<keyword evidence="2 6" id="KW-0808">Transferase</keyword>
<dbReference type="SMART" id="SM00045">
    <property type="entry name" value="DAGKa"/>
    <property type="match status" value="1"/>
</dbReference>
<dbReference type="InterPro" id="IPR016064">
    <property type="entry name" value="NAD/diacylglycerol_kinase_sf"/>
</dbReference>
<evidence type="ECO:0000256" key="4">
    <source>
        <dbReference type="ARBA" id="ARBA00022777"/>
    </source>
</evidence>
<dbReference type="Proteomes" id="UP001214638">
    <property type="component" value="Unassembled WGS sequence"/>
</dbReference>
<dbReference type="SUPFAM" id="SSF111331">
    <property type="entry name" value="NAD kinase/diacylglycerol kinase-like"/>
    <property type="match status" value="1"/>
</dbReference>
<sequence>MWPLFLFTILAVTLTLWNDSTISRGRKQVSPLLNELVRAPCEPSDLNNGKVVYITCELGGGNTFYAPKEFSSNIYSFTGAYFETRVEMYQWVDAPGFLGTYKVGKFIDHIVENSTLGLSLFQQFKNPTFFPHVPGSGRKFPTKLKIGGYIVPSGALGSVTHHRQLSLTDDQWYQASPLTYPLPVAEISHLNTQVHDNALYTGDPLAPRVGDLRITFWGSDATTFSVIGRQTSSIFPKEYSLEPVQLVDERVVLLQEGLVSPMGLLNQLLGHYETVTCVTWGLRVASLILLAATIFVHYYSMRAPKPGLQEMLFAGKQYHKVKIFSILDGESGNKPGFQDLKKCLELIDSGTIVRVLVAGGDGTVVWAISEVEAHSIDYNRVAFGVLPYGTGNDFARVINWRGFSHLNPFIKSLEPLRNVVDSALQADVVPHDIWSVHLVVDEQRGSFRKINSKTRQEETCKGPDNAELRQMHLVMCNYFSIGVDGRIGRNFDRRRSTRSFINKCVYVWEGMKKSFISKVHVNKQIQSITKNGQTVFTTEPGDSTIPLLGSSAVLLALNIPSYSAGLDSFGRSTKVALTNMAPMAEKELLQHKQKLGDGTLEFVSYRKTWHIGMDFIIRRMGRRVHASEGPWKIHFRDLDPKERVYFQVDGEFFVMHKPISVAINHAKTIKLLMLQP</sequence>
<evidence type="ECO:0000256" key="3">
    <source>
        <dbReference type="ARBA" id="ARBA00022741"/>
    </source>
</evidence>
<evidence type="ECO:0000256" key="7">
    <source>
        <dbReference type="SAM" id="SignalP"/>
    </source>
</evidence>
<evidence type="ECO:0000256" key="2">
    <source>
        <dbReference type="ARBA" id="ARBA00022679"/>
    </source>
</evidence>
<keyword evidence="5 6" id="KW-0067">ATP-binding</keyword>
<comment type="caution">
    <text evidence="9">The sequence shown here is derived from an EMBL/GenBank/DDBJ whole genome shotgun (WGS) entry which is preliminary data.</text>
</comment>
<dbReference type="EC" id="2.7.1.107" evidence="6"/>
<evidence type="ECO:0000259" key="8">
    <source>
        <dbReference type="PROSITE" id="PS50146"/>
    </source>
</evidence>
<keyword evidence="3 6" id="KW-0547">Nucleotide-binding</keyword>
<keyword evidence="4 6" id="KW-0418">Kinase</keyword>
<dbReference type="GeneID" id="94334312"/>
<accession>A0AAD9UPP7</accession>
<protein>
    <recommendedName>
        <fullName evidence="6">Diacylglycerol kinase</fullName>
        <shortName evidence="6">DAG kinase</shortName>
        <ecNumber evidence="6">2.7.1.107</ecNumber>
    </recommendedName>
</protein>
<evidence type="ECO:0000313" key="9">
    <source>
        <dbReference type="EMBL" id="KAK2197020.1"/>
    </source>
</evidence>
<comment type="similarity">
    <text evidence="1 6">Belongs to the eukaryotic diacylglycerol kinase family.</text>
</comment>
<dbReference type="GO" id="GO:0016020">
    <property type="term" value="C:membrane"/>
    <property type="evidence" value="ECO:0007669"/>
    <property type="project" value="TreeGrafter"/>
</dbReference>
<dbReference type="EMBL" id="JALLKP010000001">
    <property type="protein sequence ID" value="KAK2197020.1"/>
    <property type="molecule type" value="Genomic_DNA"/>
</dbReference>
<evidence type="ECO:0000256" key="5">
    <source>
        <dbReference type="ARBA" id="ARBA00022840"/>
    </source>
</evidence>
<keyword evidence="7" id="KW-0732">Signal</keyword>
<dbReference type="Gene3D" id="2.60.200.40">
    <property type="match status" value="1"/>
</dbReference>
<dbReference type="GO" id="GO:0005524">
    <property type="term" value="F:ATP binding"/>
    <property type="evidence" value="ECO:0007669"/>
    <property type="project" value="UniProtKB-KW"/>
</dbReference>
<dbReference type="Pfam" id="PF00781">
    <property type="entry name" value="DAGK_cat"/>
    <property type="match status" value="1"/>
</dbReference>